<dbReference type="CDD" id="cd06225">
    <property type="entry name" value="HAMP"/>
    <property type="match status" value="1"/>
</dbReference>
<protein>
    <recommendedName>
        <fullName evidence="3">histidine kinase</fullName>
        <ecNumber evidence="3">2.7.13.3</ecNumber>
    </recommendedName>
</protein>
<evidence type="ECO:0000256" key="3">
    <source>
        <dbReference type="ARBA" id="ARBA00012438"/>
    </source>
</evidence>
<name>A0ABQ4G2V1_9ACTN</name>
<dbReference type="RefSeq" id="WP_204058660.1">
    <property type="nucleotide sequence ID" value="NZ_BAAAGP010000012.1"/>
</dbReference>
<dbReference type="InterPro" id="IPR003594">
    <property type="entry name" value="HATPase_dom"/>
</dbReference>
<dbReference type="CDD" id="cd00082">
    <property type="entry name" value="HisKA"/>
    <property type="match status" value="1"/>
</dbReference>
<dbReference type="InterPro" id="IPR003661">
    <property type="entry name" value="HisK_dim/P_dom"/>
</dbReference>
<dbReference type="PROSITE" id="PS50885">
    <property type="entry name" value="HAMP"/>
    <property type="match status" value="1"/>
</dbReference>
<dbReference type="Gene3D" id="1.10.287.130">
    <property type="match status" value="1"/>
</dbReference>
<dbReference type="Pfam" id="PF00512">
    <property type="entry name" value="HisKA"/>
    <property type="match status" value="1"/>
</dbReference>
<reference evidence="13 14" key="1">
    <citation type="submission" date="2021-01" db="EMBL/GenBank/DDBJ databases">
        <title>Whole genome shotgun sequence of Microbispora corallina NBRC 16416.</title>
        <authorList>
            <person name="Komaki H."/>
            <person name="Tamura T."/>
        </authorList>
    </citation>
    <scope>NUCLEOTIDE SEQUENCE [LARGE SCALE GENOMIC DNA]</scope>
    <source>
        <strain evidence="13 14">NBRC 16416</strain>
    </source>
</reference>
<evidence type="ECO:0000256" key="4">
    <source>
        <dbReference type="ARBA" id="ARBA00022553"/>
    </source>
</evidence>
<feature type="domain" description="HAMP" evidence="12">
    <location>
        <begin position="188"/>
        <end position="241"/>
    </location>
</feature>
<keyword evidence="14" id="KW-1185">Reference proteome</keyword>
<dbReference type="Pfam" id="PF00672">
    <property type="entry name" value="HAMP"/>
    <property type="match status" value="1"/>
</dbReference>
<comment type="caution">
    <text evidence="13">The sequence shown here is derived from an EMBL/GenBank/DDBJ whole genome shotgun (WGS) entry which is preliminary data.</text>
</comment>
<evidence type="ECO:0000256" key="7">
    <source>
        <dbReference type="ARBA" id="ARBA00022777"/>
    </source>
</evidence>
<keyword evidence="9" id="KW-0902">Two-component regulatory system</keyword>
<dbReference type="InterPro" id="IPR004358">
    <property type="entry name" value="Sig_transdc_His_kin-like_C"/>
</dbReference>
<evidence type="ECO:0000256" key="1">
    <source>
        <dbReference type="ARBA" id="ARBA00000085"/>
    </source>
</evidence>
<sequence>MPAVPRLAHLRIGSLSLRSRITLLVTMLAVVLLAPTGLGAATIARQRLSDMEWRQARAQAAITAQDVLRGRLTHPVVPRVAGIDLVQVVTSDHHVLDSSAAARTLPPLTAVLPSPQRPRLDVQSCGDPRVGCVRLSVVLAGTSGASPVVYAGGRVPGLVSTGIFDTFFAVQVAGLVSLTAWTTWRVTGRVLRPVEAIRAELASINLGDLDRRVPVPSSRDEIAQLADTVNGTLSRLDQARRCLERMAERQRQFASDASHELRTPIAGLRAQLEEAQLHPEDSDLPALLERALGDVDRLESIAADLLLLARLGSEGAHRRIRLDLAELVRGELTRRLPRCLLHARLEPGTEVEAEAFHLRRACGNLLDNALRHARRNVWVEVRRVGDGALLTVTDDGDGIPEPDRERVFHRFTRLDTARSRNHGGTGLGLAIALEVAHAHGGTLSIEDCAEGGARFVLRLPLAPPGTGAPEEPAPGDL</sequence>
<dbReference type="PRINTS" id="PR00344">
    <property type="entry name" value="BCTRLSENSOR"/>
</dbReference>
<dbReference type="SUPFAM" id="SSF47384">
    <property type="entry name" value="Homodimeric domain of signal transducing histidine kinase"/>
    <property type="match status" value="1"/>
</dbReference>
<dbReference type="CDD" id="cd00075">
    <property type="entry name" value="HATPase"/>
    <property type="match status" value="1"/>
</dbReference>
<dbReference type="EC" id="2.7.13.3" evidence="3"/>
<evidence type="ECO:0000256" key="10">
    <source>
        <dbReference type="ARBA" id="ARBA00023136"/>
    </source>
</evidence>
<evidence type="ECO:0000259" key="12">
    <source>
        <dbReference type="PROSITE" id="PS50885"/>
    </source>
</evidence>
<dbReference type="InterPro" id="IPR036097">
    <property type="entry name" value="HisK_dim/P_sf"/>
</dbReference>
<proteinExistence type="predicted"/>
<dbReference type="SMART" id="SM00388">
    <property type="entry name" value="HisKA"/>
    <property type="match status" value="1"/>
</dbReference>
<evidence type="ECO:0000256" key="8">
    <source>
        <dbReference type="ARBA" id="ARBA00022989"/>
    </source>
</evidence>
<dbReference type="PROSITE" id="PS50109">
    <property type="entry name" value="HIS_KIN"/>
    <property type="match status" value="1"/>
</dbReference>
<dbReference type="InterPro" id="IPR003660">
    <property type="entry name" value="HAMP_dom"/>
</dbReference>
<dbReference type="InterPro" id="IPR050428">
    <property type="entry name" value="TCS_sensor_his_kinase"/>
</dbReference>
<dbReference type="Pfam" id="PF02518">
    <property type="entry name" value="HATPase_c"/>
    <property type="match status" value="1"/>
</dbReference>
<organism evidence="13 14">
    <name type="scientific">Microbispora corallina</name>
    <dbReference type="NCBI Taxonomy" id="83302"/>
    <lineage>
        <taxon>Bacteria</taxon>
        <taxon>Bacillati</taxon>
        <taxon>Actinomycetota</taxon>
        <taxon>Actinomycetes</taxon>
        <taxon>Streptosporangiales</taxon>
        <taxon>Streptosporangiaceae</taxon>
        <taxon>Microbispora</taxon>
    </lineage>
</organism>
<dbReference type="PANTHER" id="PTHR45436:SF5">
    <property type="entry name" value="SENSOR HISTIDINE KINASE TRCS"/>
    <property type="match status" value="1"/>
</dbReference>
<dbReference type="InterPro" id="IPR005467">
    <property type="entry name" value="His_kinase_dom"/>
</dbReference>
<accession>A0ABQ4G2V1</accession>
<evidence type="ECO:0000256" key="6">
    <source>
        <dbReference type="ARBA" id="ARBA00022692"/>
    </source>
</evidence>
<dbReference type="SUPFAM" id="SSF55874">
    <property type="entry name" value="ATPase domain of HSP90 chaperone/DNA topoisomerase II/histidine kinase"/>
    <property type="match status" value="1"/>
</dbReference>
<dbReference type="PANTHER" id="PTHR45436">
    <property type="entry name" value="SENSOR HISTIDINE KINASE YKOH"/>
    <property type="match status" value="1"/>
</dbReference>
<keyword evidence="4" id="KW-0597">Phosphoprotein</keyword>
<evidence type="ECO:0000256" key="5">
    <source>
        <dbReference type="ARBA" id="ARBA00022679"/>
    </source>
</evidence>
<keyword evidence="7" id="KW-0418">Kinase</keyword>
<keyword evidence="5" id="KW-0808">Transferase</keyword>
<keyword evidence="10" id="KW-0472">Membrane</keyword>
<evidence type="ECO:0000313" key="13">
    <source>
        <dbReference type="EMBL" id="GIH41313.1"/>
    </source>
</evidence>
<comment type="catalytic activity">
    <reaction evidence="1">
        <text>ATP + protein L-histidine = ADP + protein N-phospho-L-histidine.</text>
        <dbReference type="EC" id="2.7.13.3"/>
    </reaction>
</comment>
<evidence type="ECO:0000313" key="14">
    <source>
        <dbReference type="Proteomes" id="UP000603904"/>
    </source>
</evidence>
<dbReference type="Gene3D" id="3.30.565.10">
    <property type="entry name" value="Histidine kinase-like ATPase, C-terminal domain"/>
    <property type="match status" value="1"/>
</dbReference>
<dbReference type="Gene3D" id="6.10.340.10">
    <property type="match status" value="1"/>
</dbReference>
<dbReference type="InterPro" id="IPR036890">
    <property type="entry name" value="HATPase_C_sf"/>
</dbReference>
<evidence type="ECO:0000256" key="2">
    <source>
        <dbReference type="ARBA" id="ARBA00004236"/>
    </source>
</evidence>
<dbReference type="EMBL" id="BOOC01000021">
    <property type="protein sequence ID" value="GIH41313.1"/>
    <property type="molecule type" value="Genomic_DNA"/>
</dbReference>
<dbReference type="Proteomes" id="UP000603904">
    <property type="component" value="Unassembled WGS sequence"/>
</dbReference>
<evidence type="ECO:0000259" key="11">
    <source>
        <dbReference type="PROSITE" id="PS50109"/>
    </source>
</evidence>
<gene>
    <name evidence="13" type="ORF">Mco01_43130</name>
</gene>
<dbReference type="SMART" id="SM00387">
    <property type="entry name" value="HATPase_c"/>
    <property type="match status" value="1"/>
</dbReference>
<comment type="subcellular location">
    <subcellularLocation>
        <location evidence="2">Cell membrane</location>
    </subcellularLocation>
</comment>
<keyword evidence="6" id="KW-0812">Transmembrane</keyword>
<keyword evidence="8" id="KW-1133">Transmembrane helix</keyword>
<feature type="domain" description="Histidine kinase" evidence="11">
    <location>
        <begin position="256"/>
        <end position="463"/>
    </location>
</feature>
<evidence type="ECO:0000256" key="9">
    <source>
        <dbReference type="ARBA" id="ARBA00023012"/>
    </source>
</evidence>
<dbReference type="SMART" id="SM00304">
    <property type="entry name" value="HAMP"/>
    <property type="match status" value="1"/>
</dbReference>
<dbReference type="SUPFAM" id="SSF158472">
    <property type="entry name" value="HAMP domain-like"/>
    <property type="match status" value="1"/>
</dbReference>